<dbReference type="EMBL" id="GBXM01033011">
    <property type="protein sequence ID" value="JAH75566.1"/>
    <property type="molecule type" value="Transcribed_RNA"/>
</dbReference>
<protein>
    <submittedName>
        <fullName evidence="1">Uncharacterized protein</fullName>
    </submittedName>
</protein>
<evidence type="ECO:0000313" key="1">
    <source>
        <dbReference type="EMBL" id="JAH80338.1"/>
    </source>
</evidence>
<reference evidence="1" key="1">
    <citation type="submission" date="2014-11" db="EMBL/GenBank/DDBJ databases">
        <authorList>
            <person name="Amaro Gonzalez C."/>
        </authorList>
    </citation>
    <scope>NUCLEOTIDE SEQUENCE</scope>
</reference>
<reference evidence="1" key="2">
    <citation type="journal article" date="2015" name="Fish Shellfish Immunol.">
        <title>Early steps in the European eel (Anguilla anguilla)-Vibrio vulnificus interaction in the gills: Role of the RtxA13 toxin.</title>
        <authorList>
            <person name="Callol A."/>
            <person name="Pajuelo D."/>
            <person name="Ebbesson L."/>
            <person name="Teles M."/>
            <person name="MacKenzie S."/>
            <person name="Amaro C."/>
        </authorList>
    </citation>
    <scope>NUCLEOTIDE SEQUENCE</scope>
</reference>
<proteinExistence type="predicted"/>
<sequence>MFFKCLFFEYISMEEQGNQIIVESNFNERDAFRES</sequence>
<accession>A0A0E9VST1</accession>
<dbReference type="AlphaFoldDB" id="A0A0E9VST1"/>
<dbReference type="EMBL" id="GBXM01028239">
    <property type="protein sequence ID" value="JAH80338.1"/>
    <property type="molecule type" value="Transcribed_RNA"/>
</dbReference>
<organism evidence="1">
    <name type="scientific">Anguilla anguilla</name>
    <name type="common">European freshwater eel</name>
    <name type="synonym">Muraena anguilla</name>
    <dbReference type="NCBI Taxonomy" id="7936"/>
    <lineage>
        <taxon>Eukaryota</taxon>
        <taxon>Metazoa</taxon>
        <taxon>Chordata</taxon>
        <taxon>Craniata</taxon>
        <taxon>Vertebrata</taxon>
        <taxon>Euteleostomi</taxon>
        <taxon>Actinopterygii</taxon>
        <taxon>Neopterygii</taxon>
        <taxon>Teleostei</taxon>
        <taxon>Anguilliformes</taxon>
        <taxon>Anguillidae</taxon>
        <taxon>Anguilla</taxon>
    </lineage>
</organism>
<name>A0A0E9VST1_ANGAN</name>